<proteinExistence type="predicted"/>
<reference evidence="2 3" key="1">
    <citation type="submission" date="2024-08" db="EMBL/GenBank/DDBJ databases">
        <title>Gnathostoma spinigerum genome.</title>
        <authorList>
            <person name="Gonzalez-Bertolin B."/>
            <person name="Monzon S."/>
            <person name="Zaballos A."/>
            <person name="Jimenez P."/>
            <person name="Dekumyoy P."/>
            <person name="Varona S."/>
            <person name="Cuesta I."/>
            <person name="Sumanam S."/>
            <person name="Adisakwattana P."/>
            <person name="Gasser R.B."/>
            <person name="Hernandez-Gonzalez A."/>
            <person name="Young N.D."/>
            <person name="Perteguer M.J."/>
        </authorList>
    </citation>
    <scope>NUCLEOTIDE SEQUENCE [LARGE SCALE GENOMIC DNA]</scope>
    <source>
        <strain evidence="2">AL3</strain>
        <tissue evidence="2">Liver</tissue>
    </source>
</reference>
<name>A0ABD6EKY7_9BILA</name>
<feature type="compositionally biased region" description="Low complexity" evidence="1">
    <location>
        <begin position="464"/>
        <end position="482"/>
    </location>
</feature>
<feature type="region of interest" description="Disordered" evidence="1">
    <location>
        <begin position="20"/>
        <end position="97"/>
    </location>
</feature>
<feature type="compositionally biased region" description="Low complexity" evidence="1">
    <location>
        <begin position="544"/>
        <end position="558"/>
    </location>
</feature>
<protein>
    <submittedName>
        <fullName evidence="2">Uncharacterized protein</fullName>
    </submittedName>
</protein>
<feature type="compositionally biased region" description="Polar residues" evidence="1">
    <location>
        <begin position="405"/>
        <end position="462"/>
    </location>
</feature>
<feature type="compositionally biased region" description="Polar residues" evidence="1">
    <location>
        <begin position="515"/>
        <end position="529"/>
    </location>
</feature>
<keyword evidence="3" id="KW-1185">Reference proteome</keyword>
<sequence length="761" mass="80925">MPHKGCLICSLSEIPCVSSSYPVKSEASTSSGERSESDTESELSQHLTRRRRRVTKPRRKRSSVDLSSHINLQPCREGISSPLLTAERNSSASEDRCESVVEHPTRPESLTVNMGGDPDEVDESLAEEDQQSLSKCATKKLKTSETPPLLLANERCVAETDETTGKPVIMEVSGYKQNASPLMRYDDRKNSTYSSSGEMPRLRLSTVGGGGDIVNDDEDEEAPPRLSPNFASVCFSDSELLDENSLSENDIAPELAETAGSPQPNRSKHAATYSESSDYVNTSVAEISRSSAQSVVQNPCEMVNVGGDAGSEGDSETGETGVTVPKKSEECSGNVCVTTTLEDEPSVLDRPPKAPAMLLQPAEDHDIHATPSYDQNLYLKGGREMLPGDSSTSYLETLQSSISPPSALSCASNISSKQSNVGSQEIAQHQQQMDTSVGGSDTSGTFLNTSGSLNSTPSTPIRLSNPQQGGQTSSNGGTNFGSPPGGQPVEMQIRVHNQRTVNSQLAASSVDIASAPSTLQRITRSPAHQSQRRNSGKKEHGRSTKSSTSSIPSRTHLSQMSSGQVPIAPYMLGAPGVPHTMTNPDITDSHSSQQAPGPYYHTNYSHAASSSHFDTQFYSAGWAGTGYPGSVASGYPSHMSAVAKTAMPNGFGYPYPSGILQPSNGMMGAIPIPNTASSASASVTCQVMNTQGNRMNTSHPGNPPAAWRYVSNPSTTLSGSGFMDAFSSGMTSSATGNQFPIPNQIYPQSYYPYLTPVMRNE</sequence>
<dbReference type="AlphaFoldDB" id="A0ABD6EKY7"/>
<feature type="region of interest" description="Disordered" evidence="1">
    <location>
        <begin position="290"/>
        <end position="327"/>
    </location>
</feature>
<comment type="caution">
    <text evidence="2">The sequence shown here is derived from an EMBL/GenBank/DDBJ whole genome shotgun (WGS) entry which is preliminary data.</text>
</comment>
<accession>A0ABD6EKY7</accession>
<feature type="region of interest" description="Disordered" evidence="1">
    <location>
        <begin position="515"/>
        <end position="600"/>
    </location>
</feature>
<feature type="region of interest" description="Disordered" evidence="1">
    <location>
        <begin position="186"/>
        <end position="277"/>
    </location>
</feature>
<organism evidence="2 3">
    <name type="scientific">Gnathostoma spinigerum</name>
    <dbReference type="NCBI Taxonomy" id="75299"/>
    <lineage>
        <taxon>Eukaryota</taxon>
        <taxon>Metazoa</taxon>
        <taxon>Ecdysozoa</taxon>
        <taxon>Nematoda</taxon>
        <taxon>Chromadorea</taxon>
        <taxon>Rhabditida</taxon>
        <taxon>Spirurina</taxon>
        <taxon>Gnathostomatomorpha</taxon>
        <taxon>Gnathostomatoidea</taxon>
        <taxon>Gnathostomatidae</taxon>
        <taxon>Gnathostoma</taxon>
    </lineage>
</organism>
<gene>
    <name evidence="2" type="ORF">AB6A40_004332</name>
</gene>
<feature type="compositionally biased region" description="Polar residues" evidence="1">
    <location>
        <begin position="20"/>
        <end position="32"/>
    </location>
</feature>
<dbReference type="Proteomes" id="UP001608902">
    <property type="component" value="Unassembled WGS sequence"/>
</dbReference>
<feature type="compositionally biased region" description="Polar residues" evidence="1">
    <location>
        <begin position="580"/>
        <end position="595"/>
    </location>
</feature>
<feature type="region of interest" description="Disordered" evidence="1">
    <location>
        <begin position="405"/>
        <end position="489"/>
    </location>
</feature>
<feature type="compositionally biased region" description="Basic residues" evidence="1">
    <location>
        <begin position="47"/>
        <end position="61"/>
    </location>
</feature>
<evidence type="ECO:0000313" key="3">
    <source>
        <dbReference type="Proteomes" id="UP001608902"/>
    </source>
</evidence>
<evidence type="ECO:0000313" key="2">
    <source>
        <dbReference type="EMBL" id="MFH4977623.1"/>
    </source>
</evidence>
<evidence type="ECO:0000256" key="1">
    <source>
        <dbReference type="SAM" id="MobiDB-lite"/>
    </source>
</evidence>
<dbReference type="EMBL" id="JBGFUD010002458">
    <property type="protein sequence ID" value="MFH4977623.1"/>
    <property type="molecule type" value="Genomic_DNA"/>
</dbReference>